<dbReference type="EMBL" id="JAVHJS010000016">
    <property type="protein sequence ID" value="KAK2832086.1"/>
    <property type="molecule type" value="Genomic_DNA"/>
</dbReference>
<dbReference type="Gene3D" id="2.60.40.10">
    <property type="entry name" value="Immunoglobulins"/>
    <property type="match status" value="3"/>
</dbReference>
<feature type="domain" description="Ig-like" evidence="11">
    <location>
        <begin position="244"/>
        <end position="333"/>
    </location>
</feature>
<gene>
    <name evidence="12" type="ORF">Q7C36_015548</name>
</gene>
<protein>
    <recommendedName>
        <fullName evidence="11">Ig-like domain-containing protein</fullName>
    </recommendedName>
</protein>
<dbReference type="GO" id="GO:0030246">
    <property type="term" value="F:carbohydrate binding"/>
    <property type="evidence" value="ECO:0007669"/>
    <property type="project" value="UniProtKB-KW"/>
</dbReference>
<dbReference type="PANTHER" id="PTHR12035">
    <property type="entry name" value="SIALIC ACID BINDING IMMUNOGLOBULIN-LIKE LECTIN"/>
    <property type="match status" value="1"/>
</dbReference>
<comment type="similarity">
    <text evidence="7">Belongs to the immunoglobulin superfamily. SIGLEC (sialic acid binding Ig-like lectin) family.</text>
</comment>
<dbReference type="SMART" id="SM00409">
    <property type="entry name" value="IG"/>
    <property type="match status" value="2"/>
</dbReference>
<evidence type="ECO:0000313" key="12">
    <source>
        <dbReference type="EMBL" id="KAK2832086.1"/>
    </source>
</evidence>
<dbReference type="InterPro" id="IPR051036">
    <property type="entry name" value="SIGLEC"/>
</dbReference>
<reference evidence="12" key="1">
    <citation type="submission" date="2023-08" db="EMBL/GenBank/DDBJ databases">
        <title>Pelteobagrus vachellii genome.</title>
        <authorList>
            <person name="Liu H."/>
        </authorList>
    </citation>
    <scope>NUCLEOTIDE SEQUENCE</scope>
    <source>
        <strain evidence="12">PRFRI_2022a</strain>
        <tissue evidence="12">Muscle</tissue>
    </source>
</reference>
<evidence type="ECO:0000256" key="10">
    <source>
        <dbReference type="SAM" id="SignalP"/>
    </source>
</evidence>
<name>A0AA88M6U5_TACVA</name>
<evidence type="ECO:0000256" key="2">
    <source>
        <dbReference type="ARBA" id="ARBA00022692"/>
    </source>
</evidence>
<evidence type="ECO:0000256" key="3">
    <source>
        <dbReference type="ARBA" id="ARBA00022734"/>
    </source>
</evidence>
<dbReference type="GO" id="GO:0007155">
    <property type="term" value="P:cell adhesion"/>
    <property type="evidence" value="ECO:0007669"/>
    <property type="project" value="UniProtKB-KW"/>
</dbReference>
<feature type="transmembrane region" description="Helical" evidence="9">
    <location>
        <begin position="350"/>
        <end position="371"/>
    </location>
</feature>
<dbReference type="PROSITE" id="PS50835">
    <property type="entry name" value="IG_LIKE"/>
    <property type="match status" value="2"/>
</dbReference>
<keyword evidence="5 9" id="KW-1133">Transmembrane helix</keyword>
<keyword evidence="3" id="KW-0430">Lectin</keyword>
<proteinExistence type="inferred from homology"/>
<feature type="chain" id="PRO_5041705072" description="Ig-like domain-containing protein" evidence="10">
    <location>
        <begin position="16"/>
        <end position="491"/>
    </location>
</feature>
<sequence length="491" mass="53938">MKLIIIYSLFQAVLCREFSISLPETVEALRGLCVLITCSFQIEERYDADLQGDPTGIWLKDGTNVVKNKVFNSKVNTENKIEGEIIGDLRMKNCSTIFYNIGDSDRGKYYFRFEATGGLKNTYKTSVSVRVQESPISPSITLYKVDQGEVEDHNEVVEGTSLSLICSAPAAPCLLKPPTFTWSFLPEERRQEQNHNTSFSSSKLNFNATHLHHGLDFICTATYQLQNHNKSVQSSYTLLVLYAPQVSPSSSCNSTQDLIMCSCEVHGNPSPKLQWSLSGQTVQLSEATQIREESVGDSGLKSFISVQKSVKDVHTLQCVGSNRQGVASQLFLSFMNKAPCSAGVVDVSSVLIGAAVGASVMMILCGLFLWLRKSTPSGRGEASGLNTVDHQEEDEESVYMNKTMLSESLHYSTVVFPNGAGSDIRGLSALTTDYTTISHSSEQHTERGATGPVIKEVQEENQTKSNSKEDEEEEVTYGNITRADNDGANSF</sequence>
<keyword evidence="6 9" id="KW-0472">Membrane</keyword>
<comment type="subcellular location">
    <subcellularLocation>
        <location evidence="1">Membrane</location>
        <topology evidence="1">Single-pass membrane protein</topology>
    </subcellularLocation>
</comment>
<keyword evidence="2 9" id="KW-0812">Transmembrane</keyword>
<evidence type="ECO:0000256" key="8">
    <source>
        <dbReference type="SAM" id="MobiDB-lite"/>
    </source>
</evidence>
<feature type="compositionally biased region" description="Basic and acidic residues" evidence="8">
    <location>
        <begin position="456"/>
        <end position="468"/>
    </location>
</feature>
<dbReference type="InterPro" id="IPR036179">
    <property type="entry name" value="Ig-like_dom_sf"/>
</dbReference>
<dbReference type="Proteomes" id="UP001187315">
    <property type="component" value="Unassembled WGS sequence"/>
</dbReference>
<evidence type="ECO:0000256" key="4">
    <source>
        <dbReference type="ARBA" id="ARBA00022889"/>
    </source>
</evidence>
<dbReference type="GO" id="GO:0033691">
    <property type="term" value="F:sialic acid binding"/>
    <property type="evidence" value="ECO:0007669"/>
    <property type="project" value="TreeGrafter"/>
</dbReference>
<feature type="domain" description="Ig-like" evidence="11">
    <location>
        <begin position="138"/>
        <end position="237"/>
    </location>
</feature>
<evidence type="ECO:0000256" key="5">
    <source>
        <dbReference type="ARBA" id="ARBA00022989"/>
    </source>
</evidence>
<keyword evidence="13" id="KW-1185">Reference proteome</keyword>
<keyword evidence="10" id="KW-0732">Signal</keyword>
<organism evidence="12 13">
    <name type="scientific">Tachysurus vachellii</name>
    <name type="common">Darkbarbel catfish</name>
    <name type="synonym">Pelteobagrus vachellii</name>
    <dbReference type="NCBI Taxonomy" id="175792"/>
    <lineage>
        <taxon>Eukaryota</taxon>
        <taxon>Metazoa</taxon>
        <taxon>Chordata</taxon>
        <taxon>Craniata</taxon>
        <taxon>Vertebrata</taxon>
        <taxon>Euteleostomi</taxon>
        <taxon>Actinopterygii</taxon>
        <taxon>Neopterygii</taxon>
        <taxon>Teleostei</taxon>
        <taxon>Ostariophysi</taxon>
        <taxon>Siluriformes</taxon>
        <taxon>Bagridae</taxon>
        <taxon>Tachysurus</taxon>
    </lineage>
</organism>
<evidence type="ECO:0000256" key="7">
    <source>
        <dbReference type="ARBA" id="ARBA00038361"/>
    </source>
</evidence>
<dbReference type="PANTHER" id="PTHR12035:SF125">
    <property type="entry name" value="SIALIC ACID-BINDING IG-LIKE LECTIN 5"/>
    <property type="match status" value="1"/>
</dbReference>
<evidence type="ECO:0000313" key="13">
    <source>
        <dbReference type="Proteomes" id="UP001187315"/>
    </source>
</evidence>
<evidence type="ECO:0000256" key="9">
    <source>
        <dbReference type="SAM" id="Phobius"/>
    </source>
</evidence>
<keyword evidence="4" id="KW-0130">Cell adhesion</keyword>
<dbReference type="InterPro" id="IPR003599">
    <property type="entry name" value="Ig_sub"/>
</dbReference>
<dbReference type="InterPro" id="IPR007110">
    <property type="entry name" value="Ig-like_dom"/>
</dbReference>
<evidence type="ECO:0000256" key="6">
    <source>
        <dbReference type="ARBA" id="ARBA00023136"/>
    </source>
</evidence>
<feature type="signal peptide" evidence="10">
    <location>
        <begin position="1"/>
        <end position="15"/>
    </location>
</feature>
<accession>A0AA88M6U5</accession>
<dbReference type="InterPro" id="IPR013783">
    <property type="entry name" value="Ig-like_fold"/>
</dbReference>
<dbReference type="GO" id="GO:0005886">
    <property type="term" value="C:plasma membrane"/>
    <property type="evidence" value="ECO:0007669"/>
    <property type="project" value="TreeGrafter"/>
</dbReference>
<feature type="region of interest" description="Disordered" evidence="8">
    <location>
        <begin position="437"/>
        <end position="491"/>
    </location>
</feature>
<evidence type="ECO:0000256" key="1">
    <source>
        <dbReference type="ARBA" id="ARBA00004167"/>
    </source>
</evidence>
<dbReference type="SUPFAM" id="SSF48726">
    <property type="entry name" value="Immunoglobulin"/>
    <property type="match status" value="3"/>
</dbReference>
<dbReference type="AlphaFoldDB" id="A0AA88M6U5"/>
<comment type="caution">
    <text evidence="12">The sequence shown here is derived from an EMBL/GenBank/DDBJ whole genome shotgun (WGS) entry which is preliminary data.</text>
</comment>
<evidence type="ECO:0000259" key="11">
    <source>
        <dbReference type="PROSITE" id="PS50835"/>
    </source>
</evidence>